<sequence>MEYSLAPALSTRAAPSQLLVLPQYLDNDSVLNARLVCKTWSKVFNAEVQKVQWLAAVAMLTQLTALHIIQGRITNWPLPTGQLSQLSSLTALRNLSSDAGAPVQLCWANRGYTLEAGQQAQAQAQQWGVALAGMPHLTRLELVQVLLCDEVLQTISSTAPQLQELSFNVATSNFAAATTAAGAAAIAHIPRKELAWNKPLLCQHNLALMRLPNLKVMRSNIRGTEARDAVWSADTCICCDWERARQAAG</sequence>
<evidence type="ECO:0008006" key="3">
    <source>
        <dbReference type="Google" id="ProtNLM"/>
    </source>
</evidence>
<evidence type="ECO:0000313" key="1">
    <source>
        <dbReference type="EMBL" id="WIA19861.1"/>
    </source>
</evidence>
<evidence type="ECO:0000313" key="2">
    <source>
        <dbReference type="Proteomes" id="UP001244341"/>
    </source>
</evidence>
<protein>
    <recommendedName>
        <fullName evidence="3">F-box domain-containing protein</fullName>
    </recommendedName>
</protein>
<keyword evidence="2" id="KW-1185">Reference proteome</keyword>
<accession>A0ABY8UI66</accession>
<proteinExistence type="predicted"/>
<gene>
    <name evidence="1" type="ORF">OEZ85_005764</name>
</gene>
<name>A0ABY8UI66_TETOB</name>
<dbReference type="Proteomes" id="UP001244341">
    <property type="component" value="Chromosome 11b"/>
</dbReference>
<dbReference type="EMBL" id="CP126218">
    <property type="protein sequence ID" value="WIA19861.1"/>
    <property type="molecule type" value="Genomic_DNA"/>
</dbReference>
<reference evidence="1 2" key="1">
    <citation type="submission" date="2023-05" db="EMBL/GenBank/DDBJ databases">
        <title>A 100% complete, gapless, phased diploid assembly of the Scenedesmus obliquus UTEX 3031 genome.</title>
        <authorList>
            <person name="Biondi T.C."/>
            <person name="Hanschen E.R."/>
            <person name="Kwon T."/>
            <person name="Eng W."/>
            <person name="Kruse C.P.S."/>
            <person name="Koehler S.I."/>
            <person name="Kunde Y."/>
            <person name="Gleasner C.D."/>
            <person name="You Mak K.T."/>
            <person name="Polle J."/>
            <person name="Hovde B.T."/>
            <person name="Starkenburg S.R."/>
        </authorList>
    </citation>
    <scope>NUCLEOTIDE SEQUENCE [LARGE SCALE GENOMIC DNA]</scope>
    <source>
        <strain evidence="1 2">DOE0152z</strain>
    </source>
</reference>
<organism evidence="1 2">
    <name type="scientific">Tetradesmus obliquus</name>
    <name type="common">Green alga</name>
    <name type="synonym">Acutodesmus obliquus</name>
    <dbReference type="NCBI Taxonomy" id="3088"/>
    <lineage>
        <taxon>Eukaryota</taxon>
        <taxon>Viridiplantae</taxon>
        <taxon>Chlorophyta</taxon>
        <taxon>core chlorophytes</taxon>
        <taxon>Chlorophyceae</taxon>
        <taxon>CS clade</taxon>
        <taxon>Sphaeropleales</taxon>
        <taxon>Scenedesmaceae</taxon>
        <taxon>Tetradesmus</taxon>
    </lineage>
</organism>